<gene>
    <name evidence="1" type="ORF">DPRO_0422</name>
</gene>
<evidence type="ECO:0000313" key="1">
    <source>
        <dbReference type="EMBL" id="SOB57302.1"/>
    </source>
</evidence>
<dbReference type="EMBL" id="LT907975">
    <property type="protein sequence ID" value="SOB57302.1"/>
    <property type="molecule type" value="Genomic_DNA"/>
</dbReference>
<dbReference type="Proteomes" id="UP000219215">
    <property type="component" value="Chromosome DPRO"/>
</dbReference>
<dbReference type="KEGG" id="pprf:DPRO_0422"/>
<keyword evidence="2" id="KW-1185">Reference proteome</keyword>
<proteinExistence type="predicted"/>
<protein>
    <recommendedName>
        <fullName evidence="3">PPM-type phosphatase domain-containing protein</fullName>
    </recommendedName>
</protein>
<evidence type="ECO:0000313" key="2">
    <source>
        <dbReference type="Proteomes" id="UP000219215"/>
    </source>
</evidence>
<accession>A0A2C8F439</accession>
<reference evidence="2" key="1">
    <citation type="submission" date="2017-09" db="EMBL/GenBank/DDBJ databases">
        <authorList>
            <person name="Regsiter A."/>
            <person name="William W."/>
        </authorList>
    </citation>
    <scope>NUCLEOTIDE SEQUENCE [LARGE SCALE GENOMIC DNA]</scope>
    <source>
        <strain evidence="2">500-1</strain>
    </source>
</reference>
<sequence>MAFIRENAGLGAEEIIEKLKGQLVDFRGVSPQKDDMTIAVLKVENQPPSIK</sequence>
<dbReference type="AlphaFoldDB" id="A0A2C8F439"/>
<organism evidence="1 2">
    <name type="scientific">Pseudodesulfovibrio profundus</name>
    <dbReference type="NCBI Taxonomy" id="57320"/>
    <lineage>
        <taxon>Bacteria</taxon>
        <taxon>Pseudomonadati</taxon>
        <taxon>Thermodesulfobacteriota</taxon>
        <taxon>Desulfovibrionia</taxon>
        <taxon>Desulfovibrionales</taxon>
        <taxon>Desulfovibrionaceae</taxon>
    </lineage>
</organism>
<name>A0A2C8F439_9BACT</name>
<evidence type="ECO:0008006" key="3">
    <source>
        <dbReference type="Google" id="ProtNLM"/>
    </source>
</evidence>